<sequence length="139" mass="15502">LAPGARLNPHRSVLGTGNYDINVIVAALQGLGLGLVWWDKRRSLEQLALGHILGFILNVPSKVSLGFLTFPFHRKHWVAIRELHGIFYNLDSKLRAPVPIGGEAELREFLRDVLSQGLSELFLVVSRSVEDAGTWLRPE</sequence>
<dbReference type="EMBL" id="WBNK01003426">
    <property type="protein sequence ID" value="NXX99427.1"/>
    <property type="molecule type" value="Genomic_DNA"/>
</dbReference>
<feature type="domain" description="Josephin" evidence="13">
    <location>
        <begin position="1"/>
        <end position="139"/>
    </location>
</feature>
<keyword evidence="7" id="KW-0378">Hydrolase</keyword>
<dbReference type="Gene3D" id="3.90.70.40">
    <property type="match status" value="1"/>
</dbReference>
<dbReference type="GO" id="GO:0006508">
    <property type="term" value="P:proteolysis"/>
    <property type="evidence" value="ECO:0007669"/>
    <property type="project" value="UniProtKB-KW"/>
</dbReference>
<evidence type="ECO:0000256" key="8">
    <source>
        <dbReference type="ARBA" id="ARBA00058284"/>
    </source>
</evidence>
<keyword evidence="6" id="KW-0833">Ubl conjugation pathway</keyword>
<dbReference type="AlphaFoldDB" id="A0A852MGV9"/>
<dbReference type="GO" id="GO:0005829">
    <property type="term" value="C:cytosol"/>
    <property type="evidence" value="ECO:0007669"/>
    <property type="project" value="UniProtKB-SubCell"/>
</dbReference>
<evidence type="ECO:0000256" key="7">
    <source>
        <dbReference type="ARBA" id="ARBA00022801"/>
    </source>
</evidence>
<dbReference type="SMART" id="SM01246">
    <property type="entry name" value="Josephin"/>
    <property type="match status" value="1"/>
</dbReference>
<feature type="non-terminal residue" evidence="14">
    <location>
        <position position="139"/>
    </location>
</feature>
<evidence type="ECO:0000256" key="6">
    <source>
        <dbReference type="ARBA" id="ARBA00022786"/>
    </source>
</evidence>
<comment type="subcellular location">
    <subcellularLocation>
        <location evidence="2">Cytoplasm</location>
        <location evidence="2">Cytosol</location>
    </subcellularLocation>
</comment>
<feature type="transmembrane region" description="Helical" evidence="12">
    <location>
        <begin position="21"/>
        <end position="38"/>
    </location>
</feature>
<keyword evidence="12" id="KW-0472">Membrane</keyword>
<dbReference type="PANTHER" id="PTHR13291:SF2">
    <property type="entry name" value="JOSEPHIN-2"/>
    <property type="match status" value="1"/>
</dbReference>
<dbReference type="Pfam" id="PF02099">
    <property type="entry name" value="Josephin"/>
    <property type="match status" value="1"/>
</dbReference>
<dbReference type="GO" id="GO:0004843">
    <property type="term" value="F:cysteine-type deubiquitinase activity"/>
    <property type="evidence" value="ECO:0007669"/>
    <property type="project" value="UniProtKB-EC"/>
</dbReference>
<proteinExistence type="predicted"/>
<dbReference type="InterPro" id="IPR006155">
    <property type="entry name" value="Josephin"/>
</dbReference>
<dbReference type="InterPro" id="IPR040053">
    <property type="entry name" value="JOSD1/2"/>
</dbReference>
<comment type="function">
    <text evidence="8">Cleaves 'Lys-63'-linked poly-ubiquitin chains, and with lesser efficiency 'Lys-48'-linked poly-ubiquitin chains (in vitro). May act as a deubiquitinating enzyme.</text>
</comment>
<dbReference type="GO" id="GO:0016579">
    <property type="term" value="P:protein deubiquitination"/>
    <property type="evidence" value="ECO:0007669"/>
    <property type="project" value="InterPro"/>
</dbReference>
<keyword evidence="12" id="KW-1133">Transmembrane helix</keyword>
<evidence type="ECO:0000313" key="14">
    <source>
        <dbReference type="EMBL" id="NXX99427.1"/>
    </source>
</evidence>
<protein>
    <recommendedName>
        <fullName evidence="9">Josephin-2</fullName>
        <ecNumber evidence="3">3.4.19.12</ecNumber>
    </recommendedName>
    <alternativeName>
        <fullName evidence="10">Josephin domain-containing protein 2</fullName>
    </alternativeName>
</protein>
<dbReference type="Proteomes" id="UP000632886">
    <property type="component" value="Unassembled WGS sequence"/>
</dbReference>
<reference evidence="14 15" key="1">
    <citation type="submission" date="2020-02" db="EMBL/GenBank/DDBJ databases">
        <title>Bird 10,000 Genomes (B10K) Project - Family phase.</title>
        <authorList>
            <person name="Zhang G."/>
        </authorList>
    </citation>
    <scope>NUCLEOTIDE SEQUENCE [LARGE SCALE GENOMIC DNA]</scope>
    <source>
        <strain evidence="14">B10K-DU-017-21</strain>
    </source>
</reference>
<evidence type="ECO:0000256" key="1">
    <source>
        <dbReference type="ARBA" id="ARBA00000707"/>
    </source>
</evidence>
<feature type="non-terminal residue" evidence="14">
    <location>
        <position position="1"/>
    </location>
</feature>
<dbReference type="PANTHER" id="PTHR13291">
    <property type="entry name" value="JOSEPHIN 1, 2"/>
    <property type="match status" value="1"/>
</dbReference>
<evidence type="ECO:0000256" key="10">
    <source>
        <dbReference type="ARBA" id="ARBA00077222"/>
    </source>
</evidence>
<evidence type="ECO:0000256" key="5">
    <source>
        <dbReference type="ARBA" id="ARBA00022670"/>
    </source>
</evidence>
<evidence type="ECO:0000256" key="4">
    <source>
        <dbReference type="ARBA" id="ARBA00022490"/>
    </source>
</evidence>
<evidence type="ECO:0000259" key="13">
    <source>
        <dbReference type="PROSITE" id="PS50957"/>
    </source>
</evidence>
<keyword evidence="4" id="KW-0963">Cytoplasm</keyword>
<keyword evidence="5" id="KW-0645">Protease</keyword>
<comment type="caution">
    <text evidence="14">The sequence shown here is derived from an EMBL/GenBank/DDBJ whole genome shotgun (WGS) entry which is preliminary data.</text>
</comment>
<comment type="catalytic activity">
    <reaction evidence="1">
        <text>Thiol-dependent hydrolysis of ester, thioester, amide, peptide and isopeptide bonds formed by the C-terminal Gly of ubiquitin (a 76-residue protein attached to proteins as an intracellular targeting signal).</text>
        <dbReference type="EC" id="3.4.19.12"/>
    </reaction>
</comment>
<keyword evidence="15" id="KW-1185">Reference proteome</keyword>
<gene>
    <name evidence="14" type="primary">Josd2</name>
    <name evidence="14" type="ORF">CENBEN_R14412</name>
</gene>
<comment type="caution">
    <text evidence="11">Lacks conserved residue(s) required for the propagation of feature annotation.</text>
</comment>
<evidence type="ECO:0000256" key="3">
    <source>
        <dbReference type="ARBA" id="ARBA00012759"/>
    </source>
</evidence>
<evidence type="ECO:0000256" key="2">
    <source>
        <dbReference type="ARBA" id="ARBA00004514"/>
    </source>
</evidence>
<evidence type="ECO:0000256" key="11">
    <source>
        <dbReference type="PROSITE-ProRule" id="PRU00331"/>
    </source>
</evidence>
<dbReference type="FunFam" id="3.90.70.40:FF:000003">
    <property type="entry name" value="josephin-2 isoform X1"/>
    <property type="match status" value="1"/>
</dbReference>
<keyword evidence="12" id="KW-0812">Transmembrane</keyword>
<dbReference type="PROSITE" id="PS50957">
    <property type="entry name" value="JOSEPHIN"/>
    <property type="match status" value="1"/>
</dbReference>
<evidence type="ECO:0000256" key="12">
    <source>
        <dbReference type="SAM" id="Phobius"/>
    </source>
</evidence>
<evidence type="ECO:0000256" key="9">
    <source>
        <dbReference type="ARBA" id="ARBA00069892"/>
    </source>
</evidence>
<evidence type="ECO:0000313" key="15">
    <source>
        <dbReference type="Proteomes" id="UP000632886"/>
    </source>
</evidence>
<name>A0A852MGV9_9AVES</name>
<organism evidence="14 15">
    <name type="scientific">Centropus bengalensis</name>
    <name type="common">lesser coucal</name>
    <dbReference type="NCBI Taxonomy" id="1463675"/>
    <lineage>
        <taxon>Eukaryota</taxon>
        <taxon>Metazoa</taxon>
        <taxon>Chordata</taxon>
        <taxon>Craniata</taxon>
        <taxon>Vertebrata</taxon>
        <taxon>Euteleostomi</taxon>
        <taxon>Archelosauria</taxon>
        <taxon>Archosauria</taxon>
        <taxon>Dinosauria</taxon>
        <taxon>Saurischia</taxon>
        <taxon>Theropoda</taxon>
        <taxon>Coelurosauria</taxon>
        <taxon>Aves</taxon>
        <taxon>Neognathae</taxon>
        <taxon>Neoaves</taxon>
        <taxon>Otidimorphae</taxon>
        <taxon>Cuculiformes</taxon>
        <taxon>Centropidae</taxon>
        <taxon>Centropus</taxon>
    </lineage>
</organism>
<accession>A0A852MGV9</accession>
<dbReference type="EC" id="3.4.19.12" evidence="3"/>